<sequence length="130" mass="15041">MVRKSPQQDQRLFDVGFAGSIKTDYEPTEGSKPSVPVYLTEEELAFFEKDDALAEQVVTERNCAEDMICWQYLKRKEYDTKEAAEQLELLKDEVDTSLENSVLKPITRDVAKDFIEKYEWLGQLGTFKFG</sequence>
<reference evidence="2" key="1">
    <citation type="journal article" date="2014" name="Front. Microbiol.">
        <title>High frequency of phylogenetically diverse reductive dehalogenase-homologous genes in deep subseafloor sedimentary metagenomes.</title>
        <authorList>
            <person name="Kawai M."/>
            <person name="Futagami T."/>
            <person name="Toyoda A."/>
            <person name="Takaki Y."/>
            <person name="Nishi S."/>
            <person name="Hori S."/>
            <person name="Arai W."/>
            <person name="Tsubouchi T."/>
            <person name="Morono Y."/>
            <person name="Uchiyama I."/>
            <person name="Ito T."/>
            <person name="Fujiyama A."/>
            <person name="Inagaki F."/>
            <person name="Takami H."/>
        </authorList>
    </citation>
    <scope>NUCLEOTIDE SEQUENCE</scope>
    <source>
        <strain evidence="2">Expedition CK06-06</strain>
    </source>
</reference>
<protein>
    <submittedName>
        <fullName evidence="2">Uncharacterized protein</fullName>
    </submittedName>
</protein>
<gene>
    <name evidence="2" type="ORF">S06H3_63757</name>
</gene>
<evidence type="ECO:0000256" key="1">
    <source>
        <dbReference type="SAM" id="Coils"/>
    </source>
</evidence>
<accession>X1NVF5</accession>
<dbReference type="AlphaFoldDB" id="X1NVF5"/>
<organism evidence="2">
    <name type="scientific">marine sediment metagenome</name>
    <dbReference type="NCBI Taxonomy" id="412755"/>
    <lineage>
        <taxon>unclassified sequences</taxon>
        <taxon>metagenomes</taxon>
        <taxon>ecological metagenomes</taxon>
    </lineage>
</organism>
<feature type="non-terminal residue" evidence="2">
    <location>
        <position position="130"/>
    </location>
</feature>
<feature type="coiled-coil region" evidence="1">
    <location>
        <begin position="73"/>
        <end position="100"/>
    </location>
</feature>
<keyword evidence="1" id="KW-0175">Coiled coil</keyword>
<dbReference type="EMBL" id="BARV01042378">
    <property type="protein sequence ID" value="GAI47588.1"/>
    <property type="molecule type" value="Genomic_DNA"/>
</dbReference>
<comment type="caution">
    <text evidence="2">The sequence shown here is derived from an EMBL/GenBank/DDBJ whole genome shotgun (WGS) entry which is preliminary data.</text>
</comment>
<proteinExistence type="predicted"/>
<evidence type="ECO:0000313" key="2">
    <source>
        <dbReference type="EMBL" id="GAI47588.1"/>
    </source>
</evidence>
<name>X1NVF5_9ZZZZ</name>